<comment type="caution">
    <text evidence="9">The sequence shown here is derived from an EMBL/GenBank/DDBJ whole genome shotgun (WGS) entry which is preliminary data.</text>
</comment>
<dbReference type="Pfam" id="PF08281">
    <property type="entry name" value="Sigma70_r4_2"/>
    <property type="match status" value="1"/>
</dbReference>
<evidence type="ECO:0000259" key="8">
    <source>
        <dbReference type="Pfam" id="PF08281"/>
    </source>
</evidence>
<reference evidence="9 10" key="1">
    <citation type="submission" date="2019-02" db="EMBL/GenBank/DDBJ databases">
        <title>Draft genome sequences of novel Actinobacteria.</title>
        <authorList>
            <person name="Sahin N."/>
            <person name="Ay H."/>
            <person name="Saygin H."/>
        </authorList>
    </citation>
    <scope>NUCLEOTIDE SEQUENCE [LARGE SCALE GENOMIC DNA]</scope>
    <source>
        <strain evidence="9 10">16K104</strain>
    </source>
</reference>
<dbReference type="InterPro" id="IPR039425">
    <property type="entry name" value="RNA_pol_sigma-70-like"/>
</dbReference>
<keyword evidence="5" id="KW-0804">Transcription</keyword>
<accession>A0A4R4W425</accession>
<dbReference type="CDD" id="cd06171">
    <property type="entry name" value="Sigma70_r4"/>
    <property type="match status" value="1"/>
</dbReference>
<dbReference type="Gene3D" id="1.10.10.10">
    <property type="entry name" value="Winged helix-like DNA-binding domain superfamily/Winged helix DNA-binding domain"/>
    <property type="match status" value="1"/>
</dbReference>
<proteinExistence type="inferred from homology"/>
<gene>
    <name evidence="9" type="ORF">E1218_34675</name>
</gene>
<dbReference type="InterPro" id="IPR013324">
    <property type="entry name" value="RNA_pol_sigma_r3/r4-like"/>
</dbReference>
<feature type="compositionally biased region" description="Basic and acidic residues" evidence="6">
    <location>
        <begin position="196"/>
        <end position="212"/>
    </location>
</feature>
<comment type="similarity">
    <text evidence="1">Belongs to the sigma-70 factor family. ECF subfamily.</text>
</comment>
<dbReference type="GO" id="GO:0006352">
    <property type="term" value="P:DNA-templated transcription initiation"/>
    <property type="evidence" value="ECO:0007669"/>
    <property type="project" value="InterPro"/>
</dbReference>
<evidence type="ECO:0000256" key="3">
    <source>
        <dbReference type="ARBA" id="ARBA00023082"/>
    </source>
</evidence>
<dbReference type="GO" id="GO:0003677">
    <property type="term" value="F:DNA binding"/>
    <property type="evidence" value="ECO:0007669"/>
    <property type="project" value="UniProtKB-KW"/>
</dbReference>
<evidence type="ECO:0000313" key="10">
    <source>
        <dbReference type="Proteomes" id="UP000295172"/>
    </source>
</evidence>
<keyword evidence="10" id="KW-1185">Reference proteome</keyword>
<organism evidence="9 10">
    <name type="scientific">Kribbella turkmenica</name>
    <dbReference type="NCBI Taxonomy" id="2530375"/>
    <lineage>
        <taxon>Bacteria</taxon>
        <taxon>Bacillati</taxon>
        <taxon>Actinomycetota</taxon>
        <taxon>Actinomycetes</taxon>
        <taxon>Propionibacteriales</taxon>
        <taxon>Kribbellaceae</taxon>
        <taxon>Kribbella</taxon>
    </lineage>
</organism>
<evidence type="ECO:0000256" key="5">
    <source>
        <dbReference type="ARBA" id="ARBA00023163"/>
    </source>
</evidence>
<protein>
    <submittedName>
        <fullName evidence="9">RNA polymerase sigma factor</fullName>
    </submittedName>
</protein>
<feature type="domain" description="RNA polymerase sigma-70 region 2" evidence="7">
    <location>
        <begin position="38"/>
        <end position="103"/>
    </location>
</feature>
<dbReference type="InterPro" id="IPR014284">
    <property type="entry name" value="RNA_pol_sigma-70_dom"/>
</dbReference>
<dbReference type="Pfam" id="PF04542">
    <property type="entry name" value="Sigma70_r2"/>
    <property type="match status" value="1"/>
</dbReference>
<dbReference type="AlphaFoldDB" id="A0A4R4W425"/>
<keyword evidence="4" id="KW-0238">DNA-binding</keyword>
<sequence>MTSSPVAGSGPPRVLRLADQPEAPATVPAADEVRFRELFESNYRQLIGYALRRVTSADDATDLVADTLLVAWRRLSEVPDDGTERLWLYGVARRVLANHRRGAIRRERLGDRLRHELHQIVPDPADASDSAVVVRAAMARLGDDDRELLMLTSWDGLEPREAAVVLGVPARIVRTRLHRARGRLRKLLGDAFSTGGHERDDNHPAPSAQEER</sequence>
<dbReference type="Gene3D" id="1.10.1740.10">
    <property type="match status" value="1"/>
</dbReference>
<evidence type="ECO:0000256" key="4">
    <source>
        <dbReference type="ARBA" id="ARBA00023125"/>
    </source>
</evidence>
<dbReference type="GO" id="GO:0016987">
    <property type="term" value="F:sigma factor activity"/>
    <property type="evidence" value="ECO:0007669"/>
    <property type="project" value="UniProtKB-KW"/>
</dbReference>
<dbReference type="PANTHER" id="PTHR43133:SF8">
    <property type="entry name" value="RNA POLYMERASE SIGMA FACTOR HI_1459-RELATED"/>
    <property type="match status" value="1"/>
</dbReference>
<dbReference type="Proteomes" id="UP000295172">
    <property type="component" value="Unassembled WGS sequence"/>
</dbReference>
<keyword evidence="3" id="KW-0731">Sigma factor</keyword>
<dbReference type="EMBL" id="SMKR01000272">
    <property type="protein sequence ID" value="TDD13339.1"/>
    <property type="molecule type" value="Genomic_DNA"/>
</dbReference>
<dbReference type="InterPro" id="IPR013249">
    <property type="entry name" value="RNA_pol_sigma70_r4_t2"/>
</dbReference>
<dbReference type="RefSeq" id="WP_132327272.1">
    <property type="nucleotide sequence ID" value="NZ_SMKR01000272.1"/>
</dbReference>
<evidence type="ECO:0000259" key="7">
    <source>
        <dbReference type="Pfam" id="PF04542"/>
    </source>
</evidence>
<dbReference type="InterPro" id="IPR013325">
    <property type="entry name" value="RNA_pol_sigma_r2"/>
</dbReference>
<evidence type="ECO:0000256" key="1">
    <source>
        <dbReference type="ARBA" id="ARBA00010641"/>
    </source>
</evidence>
<evidence type="ECO:0000256" key="2">
    <source>
        <dbReference type="ARBA" id="ARBA00023015"/>
    </source>
</evidence>
<keyword evidence="2" id="KW-0805">Transcription regulation</keyword>
<dbReference type="SUPFAM" id="SSF88659">
    <property type="entry name" value="Sigma3 and sigma4 domains of RNA polymerase sigma factors"/>
    <property type="match status" value="1"/>
</dbReference>
<dbReference type="InterPro" id="IPR007627">
    <property type="entry name" value="RNA_pol_sigma70_r2"/>
</dbReference>
<evidence type="ECO:0000313" key="9">
    <source>
        <dbReference type="EMBL" id="TDD13339.1"/>
    </source>
</evidence>
<evidence type="ECO:0000256" key="6">
    <source>
        <dbReference type="SAM" id="MobiDB-lite"/>
    </source>
</evidence>
<feature type="region of interest" description="Disordered" evidence="6">
    <location>
        <begin position="1"/>
        <end position="22"/>
    </location>
</feature>
<dbReference type="NCBIfam" id="TIGR02937">
    <property type="entry name" value="sigma70-ECF"/>
    <property type="match status" value="1"/>
</dbReference>
<dbReference type="InterPro" id="IPR036388">
    <property type="entry name" value="WH-like_DNA-bd_sf"/>
</dbReference>
<dbReference type="OrthoDB" id="4184921at2"/>
<dbReference type="SUPFAM" id="SSF88946">
    <property type="entry name" value="Sigma2 domain of RNA polymerase sigma factors"/>
    <property type="match status" value="1"/>
</dbReference>
<name>A0A4R4W425_9ACTN</name>
<feature type="domain" description="RNA polymerase sigma factor 70 region 4 type 2" evidence="8">
    <location>
        <begin position="134"/>
        <end position="184"/>
    </location>
</feature>
<feature type="region of interest" description="Disordered" evidence="6">
    <location>
        <begin position="191"/>
        <end position="212"/>
    </location>
</feature>
<dbReference type="PANTHER" id="PTHR43133">
    <property type="entry name" value="RNA POLYMERASE ECF-TYPE SIGMA FACTO"/>
    <property type="match status" value="1"/>
</dbReference>